<dbReference type="AlphaFoldDB" id="A0A498J8Y4"/>
<proteinExistence type="predicted"/>
<protein>
    <submittedName>
        <fullName evidence="1">Uncharacterized protein</fullName>
    </submittedName>
</protein>
<name>A0A498J8Y4_MALDO</name>
<comment type="caution">
    <text evidence="1">The sequence shown here is derived from an EMBL/GenBank/DDBJ whole genome shotgun (WGS) entry which is preliminary data.</text>
</comment>
<keyword evidence="2" id="KW-1185">Reference proteome</keyword>
<evidence type="ECO:0000313" key="2">
    <source>
        <dbReference type="Proteomes" id="UP000290289"/>
    </source>
</evidence>
<evidence type="ECO:0000313" key="1">
    <source>
        <dbReference type="EMBL" id="RXH91285.1"/>
    </source>
</evidence>
<dbReference type="Proteomes" id="UP000290289">
    <property type="component" value="Chromosome 8"/>
</dbReference>
<organism evidence="1 2">
    <name type="scientific">Malus domestica</name>
    <name type="common">Apple</name>
    <name type="synonym">Pyrus malus</name>
    <dbReference type="NCBI Taxonomy" id="3750"/>
    <lineage>
        <taxon>Eukaryota</taxon>
        <taxon>Viridiplantae</taxon>
        <taxon>Streptophyta</taxon>
        <taxon>Embryophyta</taxon>
        <taxon>Tracheophyta</taxon>
        <taxon>Spermatophyta</taxon>
        <taxon>Magnoliopsida</taxon>
        <taxon>eudicotyledons</taxon>
        <taxon>Gunneridae</taxon>
        <taxon>Pentapetalae</taxon>
        <taxon>rosids</taxon>
        <taxon>fabids</taxon>
        <taxon>Rosales</taxon>
        <taxon>Rosaceae</taxon>
        <taxon>Amygdaloideae</taxon>
        <taxon>Maleae</taxon>
        <taxon>Malus</taxon>
    </lineage>
</organism>
<dbReference type="EMBL" id="RDQH01000334">
    <property type="protein sequence ID" value="RXH91285.1"/>
    <property type="molecule type" value="Genomic_DNA"/>
</dbReference>
<gene>
    <name evidence="1" type="ORF">DVH24_020308</name>
</gene>
<sequence>MEIELLPCLMNWDGWSDLSGYPSPEIPLPATIGSLRNNISLHGNPISMDQFQQMEGFQEFEARRKQKLDKQIDSNVMISSKGLDEGVDL</sequence>
<accession>A0A498J8Y4</accession>
<reference evidence="1 2" key="1">
    <citation type="submission" date="2018-10" db="EMBL/GenBank/DDBJ databases">
        <title>A high-quality apple genome assembly.</title>
        <authorList>
            <person name="Hu J."/>
        </authorList>
    </citation>
    <scope>NUCLEOTIDE SEQUENCE [LARGE SCALE GENOMIC DNA]</scope>
    <source>
        <strain evidence="2">cv. HFTH1</strain>
        <tissue evidence="1">Young leaf</tissue>
    </source>
</reference>